<accession>A0ABV5S7F8</accession>
<dbReference type="PROSITE" id="PS50943">
    <property type="entry name" value="HTH_CROC1"/>
    <property type="match status" value="1"/>
</dbReference>
<proteinExistence type="predicted"/>
<feature type="domain" description="HTH cro/C1-type" evidence="1">
    <location>
        <begin position="20"/>
        <end position="74"/>
    </location>
</feature>
<name>A0ABV5S7F8_9ACTN</name>
<dbReference type="SMART" id="SM00530">
    <property type="entry name" value="HTH_XRE"/>
    <property type="match status" value="1"/>
</dbReference>
<gene>
    <name evidence="2" type="ORF">ACFFSA_31430</name>
</gene>
<dbReference type="EMBL" id="JBHMBW010000035">
    <property type="protein sequence ID" value="MFB9627616.1"/>
    <property type="molecule type" value="Genomic_DNA"/>
</dbReference>
<reference evidence="2 3" key="1">
    <citation type="submission" date="2024-09" db="EMBL/GenBank/DDBJ databases">
        <authorList>
            <person name="Sun Q."/>
            <person name="Mori K."/>
        </authorList>
    </citation>
    <scope>NUCLEOTIDE SEQUENCE [LARGE SCALE GENOMIC DNA]</scope>
    <source>
        <strain evidence="2 3">JCM 3143</strain>
    </source>
</reference>
<sequence>MDVVPSLNPDSPRVRFGAEMRRLREAAELSQAAVAARLGCTQTQVSRLEKATRTPSRSDAERLDLLFGTSGGVSFAQLHERIVSQPGNPPWFRNWTEEIEPTLLVLRSWDPLLVPGLLQTEAYARHIFSHGPRIKPDEVDERVEARMRRQRILDRADPPLLLMLVDEGVLHRRIGGAEVMYEQLGHLLEMTQRPDVFLQVVDPECVAGLAGAFMIAELPNGQPDVVSSDSPAQAYITTERDTVASIWHRYEALRMWAYPERISLQKIEEARRRWT</sequence>
<dbReference type="Proteomes" id="UP001589532">
    <property type="component" value="Unassembled WGS sequence"/>
</dbReference>
<dbReference type="InterPro" id="IPR001387">
    <property type="entry name" value="Cro/C1-type_HTH"/>
</dbReference>
<evidence type="ECO:0000313" key="3">
    <source>
        <dbReference type="Proteomes" id="UP001589532"/>
    </source>
</evidence>
<dbReference type="CDD" id="cd00093">
    <property type="entry name" value="HTH_XRE"/>
    <property type="match status" value="1"/>
</dbReference>
<evidence type="ECO:0000259" key="1">
    <source>
        <dbReference type="PROSITE" id="PS50943"/>
    </source>
</evidence>
<dbReference type="Pfam" id="PF13560">
    <property type="entry name" value="HTH_31"/>
    <property type="match status" value="1"/>
</dbReference>
<dbReference type="InterPro" id="IPR043917">
    <property type="entry name" value="DUF5753"/>
</dbReference>
<dbReference type="Pfam" id="PF19054">
    <property type="entry name" value="DUF5753"/>
    <property type="match status" value="1"/>
</dbReference>
<organism evidence="2 3">
    <name type="scientific">Nonomuraea helvata</name>
    <dbReference type="NCBI Taxonomy" id="37484"/>
    <lineage>
        <taxon>Bacteria</taxon>
        <taxon>Bacillati</taxon>
        <taxon>Actinomycetota</taxon>
        <taxon>Actinomycetes</taxon>
        <taxon>Streptosporangiales</taxon>
        <taxon>Streptosporangiaceae</taxon>
        <taxon>Nonomuraea</taxon>
    </lineage>
</organism>
<protein>
    <submittedName>
        <fullName evidence="2">Helix-turn-helix domain-containing protein</fullName>
    </submittedName>
</protein>
<dbReference type="RefSeq" id="WP_344988263.1">
    <property type="nucleotide sequence ID" value="NZ_BAAAXV010000002.1"/>
</dbReference>
<keyword evidence="3" id="KW-1185">Reference proteome</keyword>
<evidence type="ECO:0000313" key="2">
    <source>
        <dbReference type="EMBL" id="MFB9627616.1"/>
    </source>
</evidence>
<dbReference type="Gene3D" id="1.10.260.40">
    <property type="entry name" value="lambda repressor-like DNA-binding domains"/>
    <property type="match status" value="1"/>
</dbReference>
<dbReference type="SUPFAM" id="SSF47413">
    <property type="entry name" value="lambda repressor-like DNA-binding domains"/>
    <property type="match status" value="1"/>
</dbReference>
<comment type="caution">
    <text evidence="2">The sequence shown here is derived from an EMBL/GenBank/DDBJ whole genome shotgun (WGS) entry which is preliminary data.</text>
</comment>
<dbReference type="InterPro" id="IPR010982">
    <property type="entry name" value="Lambda_DNA-bd_dom_sf"/>
</dbReference>